<feature type="region of interest" description="Disordered" evidence="1">
    <location>
        <begin position="22"/>
        <end position="46"/>
    </location>
</feature>
<gene>
    <name evidence="2" type="ORF">EWM64_g6921</name>
</gene>
<evidence type="ECO:0000313" key="3">
    <source>
        <dbReference type="Proteomes" id="UP000298061"/>
    </source>
</evidence>
<reference evidence="2 3" key="1">
    <citation type="submission" date="2019-02" db="EMBL/GenBank/DDBJ databases">
        <title>Genome sequencing of the rare red list fungi Hericium alpestre (H. flagellum).</title>
        <authorList>
            <person name="Buettner E."/>
            <person name="Kellner H."/>
        </authorList>
    </citation>
    <scope>NUCLEOTIDE SEQUENCE [LARGE SCALE GENOMIC DNA]</scope>
    <source>
        <strain evidence="2 3">DSM 108284</strain>
    </source>
</reference>
<dbReference type="Proteomes" id="UP000298061">
    <property type="component" value="Unassembled WGS sequence"/>
</dbReference>
<name>A0A4Y9ZSS7_9AGAM</name>
<sequence length="46" mass="5159">MSFMFSKRAHATGELKDVKEYFGREDGDGGQRVATGSDRAHRKLKS</sequence>
<comment type="caution">
    <text evidence="2">The sequence shown here is derived from an EMBL/GenBank/DDBJ whole genome shotgun (WGS) entry which is preliminary data.</text>
</comment>
<protein>
    <submittedName>
        <fullName evidence="2">Uncharacterized protein</fullName>
    </submittedName>
</protein>
<accession>A0A4Y9ZSS7</accession>
<evidence type="ECO:0000256" key="1">
    <source>
        <dbReference type="SAM" id="MobiDB-lite"/>
    </source>
</evidence>
<keyword evidence="3" id="KW-1185">Reference proteome</keyword>
<dbReference type="EMBL" id="SFCI01001004">
    <property type="protein sequence ID" value="TFY77093.1"/>
    <property type="molecule type" value="Genomic_DNA"/>
</dbReference>
<dbReference type="AlphaFoldDB" id="A0A4Y9ZSS7"/>
<organism evidence="2 3">
    <name type="scientific">Hericium alpestre</name>
    <dbReference type="NCBI Taxonomy" id="135208"/>
    <lineage>
        <taxon>Eukaryota</taxon>
        <taxon>Fungi</taxon>
        <taxon>Dikarya</taxon>
        <taxon>Basidiomycota</taxon>
        <taxon>Agaricomycotina</taxon>
        <taxon>Agaricomycetes</taxon>
        <taxon>Russulales</taxon>
        <taxon>Hericiaceae</taxon>
        <taxon>Hericium</taxon>
    </lineage>
</organism>
<proteinExistence type="predicted"/>
<evidence type="ECO:0000313" key="2">
    <source>
        <dbReference type="EMBL" id="TFY77093.1"/>
    </source>
</evidence>